<name>A0ABZ3FTL6_9ACTN</name>
<dbReference type="Proteomes" id="UP001442841">
    <property type="component" value="Chromosome"/>
</dbReference>
<sequence length="1125" mass="124656">MTPPTALVDAINLRLALLGLPQAGAVETATAELVSPLLARSEELSRRLSYRLSPADERIEAFLDDYLADASVQPKLPRRTLILDAPGVARELSLPVDGDVFRSDLISSYRLVNGVLHNPANDRRTTAGVFHVAEGGLPIADDKKAVPVEAFARLLDLALEPPQESMILPFSANQPEPAACFVSLLLRPLVVPGVAGHTNERRMEIRFIAPGGLVSNLDFVEGIFGNAGDPYLPENDAALNPRGWTGHTGCVILAPHLVKVRKVDVGLPHIDDATDRQRRDDMCWEDENELYNDGKAFKICARDARGVIVTVIADNYFGYCKKEVKTQISYAANLGGLAEEEHSGGALVFPSYDEGREFYDKYAREDYRLADVLARDPHRFELQPEGHALDRTDERIVLVPEHARYSLAEGRVWWTTDAKEHSIPLRADRRYIGPHGFMVHMARIQSSEDQWTLIGTSAAATNCHKPSTVSGGGKSEISKAISDAILTGNAYASDFDADMKAVGDILARDFSGRFADQERNGVDHRPILSDRRSMGSVVKLLTPSPDYNDFYNAWLNQIPIHVKELVYVVKRSYRPEWGDDWRSHFSVRLINGRKGNVLRLDDERVTVHMLRVGFHPDGSWRLFSLRPDYSPAVKIQTEDDITASVVVPGAGDNGTPALSRKHSENCENLLFQRPDDAIIRGYDEQAEADIATPGTFLSNFEPLDADAARALRDDAVGFSAFTEPMQNLIDQAANNGSNPSWFVCSSEPRLVDGKRSKNPRYLQTRPDLADPLPSRLADLMLKLRNRIPTAELFPKSVDIVAAGRRNNPPEPGVPPLCGFNPLHWMDLPELFIEFISSMTGKSPSTTGAGSEGALTKNPFNALPTAVDLNAALLSFILTGYDGWITAAGWIGPKVRIDHDFSLLVPEVFSRMTAAERDARKLADNGFLEKLKDFEFEGQTVLASRLGYRMTERFASIYFGRIFMHPEVVFTPEMLRPELQDMAVFAESMATMVQTHERVAKAYFEDGTIELASPPLRALLEIMAFGATADGHGLDAPEVRDLFERETVLASDWYAERLDSQHAEAVRLAEQGVAALRSFISEPDNATVVRRLGLELRLADMEAERDRVAEPGYRQELVGTLGRQPF</sequence>
<dbReference type="InterPro" id="IPR058710">
    <property type="entry name" value="PEPCK_lobe_2"/>
</dbReference>
<evidence type="ECO:0000313" key="2">
    <source>
        <dbReference type="EMBL" id="XAN08050.1"/>
    </source>
</evidence>
<dbReference type="RefSeq" id="WP_425309506.1">
    <property type="nucleotide sequence ID" value="NZ_CP154795.1"/>
</dbReference>
<accession>A0ABZ3FTL6</accession>
<evidence type="ECO:0000259" key="1">
    <source>
        <dbReference type="Pfam" id="PF26300"/>
    </source>
</evidence>
<feature type="domain" description="PPi-type phosphoenolpyruvate carboxykinase lobe 2" evidence="1">
    <location>
        <begin position="493"/>
        <end position="599"/>
    </location>
</feature>
<protein>
    <recommendedName>
        <fullName evidence="1">PPi-type phosphoenolpyruvate carboxykinase lobe 2 domain-containing protein</fullName>
    </recommendedName>
</protein>
<dbReference type="EMBL" id="CP154795">
    <property type="protein sequence ID" value="XAN08050.1"/>
    <property type="molecule type" value="Genomic_DNA"/>
</dbReference>
<evidence type="ECO:0000313" key="3">
    <source>
        <dbReference type="Proteomes" id="UP001442841"/>
    </source>
</evidence>
<gene>
    <name evidence="2" type="ORF">AADG42_12305</name>
</gene>
<keyword evidence="3" id="KW-1185">Reference proteome</keyword>
<reference evidence="2 3" key="1">
    <citation type="submission" date="2024-04" db="EMBL/GenBank/DDBJ databases">
        <title>Isolation of an actinomycete strain from pig manure.</title>
        <authorList>
            <person name="Gong T."/>
            <person name="Yu Z."/>
            <person name="An M."/>
            <person name="Wei C."/>
            <person name="Yang W."/>
            <person name="Liu L."/>
        </authorList>
    </citation>
    <scope>NUCLEOTIDE SEQUENCE [LARGE SCALE GENOMIC DNA]</scope>
    <source>
        <strain evidence="2 3">ZF39</strain>
    </source>
</reference>
<organism evidence="2 3">
    <name type="scientific">Ammonicoccus fulvus</name>
    <dbReference type="NCBI Taxonomy" id="3138240"/>
    <lineage>
        <taxon>Bacteria</taxon>
        <taxon>Bacillati</taxon>
        <taxon>Actinomycetota</taxon>
        <taxon>Actinomycetes</taxon>
        <taxon>Propionibacteriales</taxon>
        <taxon>Propionibacteriaceae</taxon>
        <taxon>Ammonicoccus</taxon>
    </lineage>
</organism>
<proteinExistence type="predicted"/>
<dbReference type="Pfam" id="PF26300">
    <property type="entry name" value="PEPCK_PPi_lobe_2"/>
    <property type="match status" value="1"/>
</dbReference>